<accession>E9ATL9</accession>
<feature type="compositionally biased region" description="Polar residues" evidence="1">
    <location>
        <begin position="825"/>
        <end position="847"/>
    </location>
</feature>
<feature type="region of interest" description="Disordered" evidence="1">
    <location>
        <begin position="738"/>
        <end position="763"/>
    </location>
</feature>
<dbReference type="KEGG" id="lmi:LMXM_36_4350"/>
<evidence type="ECO:0000256" key="1">
    <source>
        <dbReference type="SAM" id="MobiDB-lite"/>
    </source>
</evidence>
<dbReference type="OMA" id="CTPRTVC"/>
<dbReference type="RefSeq" id="XP_003874793.1">
    <property type="nucleotide sequence ID" value="XM_003874744.1"/>
</dbReference>
<name>E9ATL9_LEIMU</name>
<reference evidence="2 3" key="1">
    <citation type="journal article" date="2011" name="Genome Res.">
        <title>Chromosome and gene copy number variation allow major structural change between species and strains of Leishmania.</title>
        <authorList>
            <person name="Rogers M.B."/>
            <person name="Hilley J.D."/>
            <person name="Dickens N.J."/>
            <person name="Wilkes J."/>
            <person name="Bates P.A."/>
            <person name="Depledge D.P."/>
            <person name="Harris D."/>
            <person name="Her Y."/>
            <person name="Herzyk P."/>
            <person name="Imamura H."/>
            <person name="Otto T.D."/>
            <person name="Sanders M."/>
            <person name="Seeger K."/>
            <person name="Dujardin J.C."/>
            <person name="Berriman M."/>
            <person name="Smith D.F."/>
            <person name="Hertz-Fowler C."/>
            <person name="Mottram J.C."/>
        </authorList>
    </citation>
    <scope>NUCLEOTIDE SEQUENCE [LARGE SCALE GENOMIC DNA]</scope>
    <source>
        <strain evidence="2 3">MHOM/GT/2001/U1103</strain>
    </source>
</reference>
<feature type="region of interest" description="Disordered" evidence="1">
    <location>
        <begin position="814"/>
        <end position="847"/>
    </location>
</feature>
<dbReference type="OrthoDB" id="264683at2759"/>
<dbReference type="Proteomes" id="UP000007259">
    <property type="component" value="Chromosome 20"/>
</dbReference>
<organism evidence="2 3">
    <name type="scientific">Leishmania mexicana (strain MHOM/GT/2001/U1103)</name>
    <dbReference type="NCBI Taxonomy" id="929439"/>
    <lineage>
        <taxon>Eukaryota</taxon>
        <taxon>Discoba</taxon>
        <taxon>Euglenozoa</taxon>
        <taxon>Kinetoplastea</taxon>
        <taxon>Metakinetoplastina</taxon>
        <taxon>Trypanosomatida</taxon>
        <taxon>Trypanosomatidae</taxon>
        <taxon>Leishmaniinae</taxon>
        <taxon>Leishmania</taxon>
    </lineage>
</organism>
<evidence type="ECO:0000313" key="2">
    <source>
        <dbReference type="EMBL" id="CBZ26293.1"/>
    </source>
</evidence>
<dbReference type="PhylomeDB" id="E9ATL9"/>
<gene>
    <name evidence="2" type="ORF">LMXM_36_4350</name>
</gene>
<dbReference type="AlphaFoldDB" id="E9ATL9"/>
<dbReference type="GeneID" id="13448199"/>
<sequence length="892" mass="94329">MRPAAASACSHMDNLRGSALFPQPSTPEPQRFQFRSLRWYSETQTPTAQHDGAEPYAPEEVAYMYADEEGVSHAQRSIVGHVALWQPQDDGASPCTPRTVCQSRTRQCAALANTHPFPASLCTAYASAAPLQQSPCSFMPSIADAPVVRRTRSLSCPSADRSVAPARCSVGYGTSSREAGQSIGRYTTVLSGVPSTGVNTCDTPSAVSAARATVPLHSPFPTATLSMANEHVCTLQERHDGVGDLPACGSNDVFLMHTYTTQPCATSASVPRLTRLSLSSNGHSPAVPTNWSIGRPTTLRCRDTDSDVHCDWGAIQGEDEEDKEPVIGCATQVWRVSDEVRMPLQCSHGTEEKEEETLLGVPISHRGDHLTNGRDLFASLPPIAWQPAPLLASFSGSQLDVSSCAEDNAVLLSGAPVASTEEETHNDNREVTRSNAIPATGDVAATALNGSFADLEAAPRKGYARSNSGTPPPSDLWSLNNAANSQAHDRAANGVSAGVELASHADASETNSHHLGASLCANIGSGCSARLGTAAEWREHMSTATPQGRGVWVDVPGQLRGSEYPASTTTAEAVAARLAHISIHTSPTPKRLAFEEEELVERVGGGDSPMLTPAVRIVADDAAQQRACNDASSAQGGGGSFDVGLQGRGAGGLSRSCMRWASAFGDSGHREPCGSRIPSGLQLLRSRKRCLSEMQATDMQERHASTLVSGGINDARGSSNLVPDRVDCMNLATAFENLEEEDGDGDGDEDAVKRQRREAQHRRRLQHLLPAALNTMDDLIPAPVQTLGTGVASSSSMLSSHVRSAVHWIQLAQDQEHQPDHTSNDDPASWSQLSSISHVTPASQSTSMGLWGVPNTLSQGHHGAGVVCSVGSGSQVLTPLQTNVTPQPSRKP</sequence>
<dbReference type="VEuPathDB" id="TriTrypDB:LmxM.36.4350"/>
<keyword evidence="3" id="KW-1185">Reference proteome</keyword>
<dbReference type="EMBL" id="FR799573">
    <property type="protein sequence ID" value="CBZ26293.1"/>
    <property type="molecule type" value="Genomic_DNA"/>
</dbReference>
<proteinExistence type="predicted"/>
<feature type="compositionally biased region" description="Acidic residues" evidence="1">
    <location>
        <begin position="738"/>
        <end position="749"/>
    </location>
</feature>
<feature type="compositionally biased region" description="Basic residues" evidence="1">
    <location>
        <begin position="754"/>
        <end position="763"/>
    </location>
</feature>
<protein>
    <submittedName>
        <fullName evidence="2">Uncharacterized protein</fullName>
    </submittedName>
</protein>
<evidence type="ECO:0000313" key="3">
    <source>
        <dbReference type="Proteomes" id="UP000007259"/>
    </source>
</evidence>
<feature type="compositionally biased region" description="Basic and acidic residues" evidence="1">
    <location>
        <begin position="814"/>
        <end position="824"/>
    </location>
</feature>